<dbReference type="PANTHER" id="PTHR21137">
    <property type="entry name" value="ODORANT RECEPTOR"/>
    <property type="match status" value="1"/>
</dbReference>
<dbReference type="Pfam" id="PF02949">
    <property type="entry name" value="7tm_6"/>
    <property type="match status" value="1"/>
</dbReference>
<feature type="transmembrane region" description="Helical" evidence="10">
    <location>
        <begin position="6"/>
        <end position="22"/>
    </location>
</feature>
<keyword evidence="5 10" id="KW-0552">Olfaction</keyword>
<keyword evidence="8 10" id="KW-0675">Receptor</keyword>
<name>A0A4E0RJF0_9HYME</name>
<evidence type="ECO:0000256" key="7">
    <source>
        <dbReference type="ARBA" id="ARBA00023136"/>
    </source>
</evidence>
<dbReference type="GO" id="GO:0007165">
    <property type="term" value="P:signal transduction"/>
    <property type="evidence" value="ECO:0007669"/>
    <property type="project" value="UniProtKB-KW"/>
</dbReference>
<sequence>MAVYSAFHWTTTLFLHIGGIFPRKNPKFLYCLLSYSYLLANSMTIVGLLGFVMAHTADMLLVVRGMSIIITLVSVGLKLSYMIAYRKRTAELYEILDRSWSEALNDERLSDVVLSGVATIRRLSWTLILGVMILATMSIVKPGLKYAHQKHDNTTTMNYPLIYPGIYPWSITNVVVYRIHYLIESIAASSILIIPAGTDSLFPLYIFQMIGQLRVMAYRLTHLKDQQNVKMIIKECARQYKVLLMCQHSMQEIFGPWILWMVGTSAAVQCALIFQLSQTAKDLSVEQWVMTICHLIPKLTQTYIYSWSGTALITESEQYREAVYGVNWFSNKNIMSSIIIMLSQKTLKLTACKFLLVSVEIFAVIMKTTVSYFFLLRTLDPEPPS</sequence>
<dbReference type="PANTHER" id="PTHR21137:SF35">
    <property type="entry name" value="ODORANT RECEPTOR 19A-RELATED"/>
    <property type="match status" value="1"/>
</dbReference>
<evidence type="ECO:0000256" key="1">
    <source>
        <dbReference type="ARBA" id="ARBA00004651"/>
    </source>
</evidence>
<keyword evidence="6 10" id="KW-1133">Transmembrane helix</keyword>
<evidence type="ECO:0000256" key="4">
    <source>
        <dbReference type="ARBA" id="ARBA00022692"/>
    </source>
</evidence>
<comment type="similarity">
    <text evidence="10">Belongs to the insect chemoreceptor superfamily. Heteromeric odorant receptor channel (TC 1.A.69) family.</text>
</comment>
<keyword evidence="7 10" id="KW-0472">Membrane</keyword>
<keyword evidence="3 10" id="KW-0716">Sensory transduction</keyword>
<dbReference type="Proteomes" id="UP000297026">
    <property type="component" value="Unassembled WGS sequence"/>
</dbReference>
<dbReference type="GO" id="GO:0005886">
    <property type="term" value="C:plasma membrane"/>
    <property type="evidence" value="ECO:0007669"/>
    <property type="project" value="UniProtKB-SubCell"/>
</dbReference>
<feature type="transmembrane region" description="Helical" evidence="10">
    <location>
        <begin position="29"/>
        <end position="53"/>
    </location>
</feature>
<keyword evidence="9 10" id="KW-0807">Transducer</keyword>
<accession>A0A4E0RJF0</accession>
<reference evidence="11" key="1">
    <citation type="submission" date="2019-02" db="EMBL/GenBank/DDBJ databases">
        <title>Genome of the parasitoid wasp Diachasma alloeum, an emerging model for ecological speciation and transitions to asexual reproduction.</title>
        <authorList>
            <person name="Robertson H.M."/>
            <person name="Walden K.K."/>
            <person name="Tvedte E.S."/>
            <person name="Hood G.R."/>
            <person name="Feder J.L."/>
            <person name="Forbes A.A."/>
            <person name="Logsdon J.M."/>
            <person name="Mcelroy K.E."/>
        </authorList>
    </citation>
    <scope>NUCLEOTIDE SEQUENCE [LARGE SCALE GENOMIC DNA]</scope>
    <source>
        <strain evidence="11">Michigan</strain>
    </source>
</reference>
<evidence type="ECO:0000313" key="11">
    <source>
        <dbReference type="EMBL" id="THK32872.1"/>
    </source>
</evidence>
<gene>
    <name evidence="11" type="primary">Or182</name>
    <name evidence="11" type="ORF">DALL_DALL000044</name>
</gene>
<keyword evidence="2" id="KW-1003">Cell membrane</keyword>
<dbReference type="EMBL" id="ML158563">
    <property type="protein sequence ID" value="THK32872.1"/>
    <property type="molecule type" value="Genomic_DNA"/>
</dbReference>
<feature type="transmembrane region" description="Helical" evidence="10">
    <location>
        <begin position="257"/>
        <end position="274"/>
    </location>
</feature>
<keyword evidence="4 10" id="KW-0812">Transmembrane</keyword>
<evidence type="ECO:0000256" key="9">
    <source>
        <dbReference type="ARBA" id="ARBA00023224"/>
    </source>
</evidence>
<feature type="transmembrane region" description="Helical" evidence="10">
    <location>
        <begin position="191"/>
        <end position="210"/>
    </location>
</feature>
<protein>
    <recommendedName>
        <fullName evidence="10">Odorant receptor</fullName>
    </recommendedName>
</protein>
<organism evidence="11 12">
    <name type="scientific">Diachasma alloeum</name>
    <dbReference type="NCBI Taxonomy" id="454923"/>
    <lineage>
        <taxon>Eukaryota</taxon>
        <taxon>Metazoa</taxon>
        <taxon>Ecdysozoa</taxon>
        <taxon>Arthropoda</taxon>
        <taxon>Hexapoda</taxon>
        <taxon>Insecta</taxon>
        <taxon>Pterygota</taxon>
        <taxon>Neoptera</taxon>
        <taxon>Endopterygota</taxon>
        <taxon>Hymenoptera</taxon>
        <taxon>Apocrita</taxon>
        <taxon>Ichneumonoidea</taxon>
        <taxon>Braconidae</taxon>
        <taxon>Opiinae</taxon>
        <taxon>Diachasma</taxon>
    </lineage>
</organism>
<dbReference type="InterPro" id="IPR004117">
    <property type="entry name" value="7tm6_olfct_rcpt"/>
</dbReference>
<dbReference type="GO" id="GO:0005549">
    <property type="term" value="F:odorant binding"/>
    <property type="evidence" value="ECO:0007669"/>
    <property type="project" value="InterPro"/>
</dbReference>
<dbReference type="OrthoDB" id="7548151at2759"/>
<feature type="transmembrane region" description="Helical" evidence="10">
    <location>
        <begin position="354"/>
        <end position="375"/>
    </location>
</feature>
<comment type="subcellular location">
    <subcellularLocation>
        <location evidence="1 10">Cell membrane</location>
        <topology evidence="1 10">Multi-pass membrane protein</topology>
    </subcellularLocation>
</comment>
<dbReference type="AlphaFoldDB" id="A0A4E0RJF0"/>
<feature type="transmembrane region" description="Helical" evidence="10">
    <location>
        <begin position="161"/>
        <end position="179"/>
    </location>
</feature>
<evidence type="ECO:0000256" key="10">
    <source>
        <dbReference type="RuleBase" id="RU351113"/>
    </source>
</evidence>
<evidence type="ECO:0000256" key="3">
    <source>
        <dbReference type="ARBA" id="ARBA00022606"/>
    </source>
</evidence>
<evidence type="ECO:0000313" key="12">
    <source>
        <dbReference type="Proteomes" id="UP000297026"/>
    </source>
</evidence>
<dbReference type="GO" id="GO:0004984">
    <property type="term" value="F:olfactory receptor activity"/>
    <property type="evidence" value="ECO:0007669"/>
    <property type="project" value="InterPro"/>
</dbReference>
<keyword evidence="12" id="KW-1185">Reference proteome</keyword>
<comment type="caution">
    <text evidence="10">Lacks conserved residue(s) required for the propagation of feature annotation.</text>
</comment>
<evidence type="ECO:0000256" key="2">
    <source>
        <dbReference type="ARBA" id="ARBA00022475"/>
    </source>
</evidence>
<evidence type="ECO:0000256" key="8">
    <source>
        <dbReference type="ARBA" id="ARBA00023170"/>
    </source>
</evidence>
<feature type="transmembrane region" description="Helical" evidence="10">
    <location>
        <begin position="123"/>
        <end position="141"/>
    </location>
</feature>
<evidence type="ECO:0000256" key="5">
    <source>
        <dbReference type="ARBA" id="ARBA00022725"/>
    </source>
</evidence>
<proteinExistence type="inferred from homology"/>
<feature type="transmembrane region" description="Helical" evidence="10">
    <location>
        <begin position="59"/>
        <end position="79"/>
    </location>
</feature>
<evidence type="ECO:0000256" key="6">
    <source>
        <dbReference type="ARBA" id="ARBA00022989"/>
    </source>
</evidence>